<dbReference type="OrthoDB" id="9816081at2"/>
<dbReference type="Proteomes" id="UP000010433">
    <property type="component" value="Unassembled WGS sequence"/>
</dbReference>
<accession>L1NJ68</accession>
<keyword evidence="4" id="KW-1185">Reference proteome</keyword>
<dbReference type="PANTHER" id="PTHR32440">
    <property type="entry name" value="PHOSPHATASE DCR2-RELATED-RELATED"/>
    <property type="match status" value="1"/>
</dbReference>
<dbReference type="GO" id="GO:0016788">
    <property type="term" value="F:hydrolase activity, acting on ester bonds"/>
    <property type="evidence" value="ECO:0007669"/>
    <property type="project" value="TreeGrafter"/>
</dbReference>
<gene>
    <name evidence="3" type="ORF">HMPREF9151_00293</name>
</gene>
<protein>
    <submittedName>
        <fullName evidence="3">Ser/Thr phosphatase family protein</fullName>
    </submittedName>
</protein>
<evidence type="ECO:0000256" key="1">
    <source>
        <dbReference type="SAM" id="SignalP"/>
    </source>
</evidence>
<organism evidence="3 4">
    <name type="scientific">Hoylesella saccharolytica F0055</name>
    <dbReference type="NCBI Taxonomy" id="1127699"/>
    <lineage>
        <taxon>Bacteria</taxon>
        <taxon>Pseudomonadati</taxon>
        <taxon>Bacteroidota</taxon>
        <taxon>Bacteroidia</taxon>
        <taxon>Bacteroidales</taxon>
        <taxon>Prevotellaceae</taxon>
        <taxon>Hoylesella</taxon>
    </lineage>
</organism>
<reference evidence="3 4" key="1">
    <citation type="submission" date="2012-05" db="EMBL/GenBank/DDBJ databases">
        <authorList>
            <person name="Weinstock G."/>
            <person name="Sodergren E."/>
            <person name="Lobos E.A."/>
            <person name="Fulton L."/>
            <person name="Fulton R."/>
            <person name="Courtney L."/>
            <person name="Fronick C."/>
            <person name="O'Laughlin M."/>
            <person name="Godfrey J."/>
            <person name="Wilson R.M."/>
            <person name="Miner T."/>
            <person name="Farmer C."/>
            <person name="Delehaunty K."/>
            <person name="Cordes M."/>
            <person name="Minx P."/>
            <person name="Tomlinson C."/>
            <person name="Chen J."/>
            <person name="Wollam A."/>
            <person name="Pepin K.H."/>
            <person name="Bhonagiri V."/>
            <person name="Zhang X."/>
            <person name="Suruliraj S."/>
            <person name="Warren W."/>
            <person name="Mitreva M."/>
            <person name="Mardis E.R."/>
            <person name="Wilson R.K."/>
        </authorList>
    </citation>
    <scope>NUCLEOTIDE SEQUENCE [LARGE SCALE GENOMIC DNA]</scope>
    <source>
        <strain evidence="3 4">F0055</strain>
    </source>
</reference>
<feature type="domain" description="Calcineurin-like phosphoesterase" evidence="2">
    <location>
        <begin position="29"/>
        <end position="258"/>
    </location>
</feature>
<dbReference type="Pfam" id="PF00149">
    <property type="entry name" value="Metallophos"/>
    <property type="match status" value="1"/>
</dbReference>
<dbReference type="InterPro" id="IPR004843">
    <property type="entry name" value="Calcineurin-like_PHP"/>
</dbReference>
<dbReference type="CDD" id="cd07383">
    <property type="entry name" value="MPP_Dcr2"/>
    <property type="match status" value="1"/>
</dbReference>
<dbReference type="Gene3D" id="3.60.21.10">
    <property type="match status" value="1"/>
</dbReference>
<name>L1NJ68_9BACT</name>
<dbReference type="SUPFAM" id="SSF56300">
    <property type="entry name" value="Metallo-dependent phosphatases"/>
    <property type="match status" value="1"/>
</dbReference>
<evidence type="ECO:0000313" key="3">
    <source>
        <dbReference type="EMBL" id="EKY03574.1"/>
    </source>
</evidence>
<evidence type="ECO:0000313" key="4">
    <source>
        <dbReference type="Proteomes" id="UP000010433"/>
    </source>
</evidence>
<evidence type="ECO:0000259" key="2">
    <source>
        <dbReference type="Pfam" id="PF00149"/>
    </source>
</evidence>
<dbReference type="HOGENOM" id="CLU_019692_0_1_10"/>
<dbReference type="InterPro" id="IPR029052">
    <property type="entry name" value="Metallo-depent_PP-like"/>
</dbReference>
<keyword evidence="1" id="KW-0732">Signal</keyword>
<dbReference type="EMBL" id="AMEP01000030">
    <property type="protein sequence ID" value="EKY03574.1"/>
    <property type="molecule type" value="Genomic_DNA"/>
</dbReference>
<dbReference type="AlphaFoldDB" id="L1NJ68"/>
<dbReference type="InterPro" id="IPR011230">
    <property type="entry name" value="PAP14/16/28/29"/>
</dbReference>
<dbReference type="GO" id="GO:0005737">
    <property type="term" value="C:cytoplasm"/>
    <property type="evidence" value="ECO:0007669"/>
    <property type="project" value="TreeGrafter"/>
</dbReference>
<dbReference type="PATRIC" id="fig|1127699.3.peg.263"/>
<sequence length="335" mass="37868">MKTKIVFLFWLFTTTCLAQQLKFRSNGEFKIAQFTDLHYAKGNPRSTVALKCLDAVIGAERPDLIVVTGDIIYSWPGDKAMQDVLDCVDKHNIPFVFLFGNHDAAEGATTNEALYDQMRKMKNNIQPDRKGATAPDYVLTIQSHTGKNNAALLYCLDSHSMSTLKGEDGYAWLTFEQVEWYRAKSKQLTDAHQGKPLPALAFFHIPLPEYNTATTHEEAVMIGTRMEAACSPKLNSGMFTAMKEGGDVMGIFVGHDHDNDYSVMWHNILLAYGRFSGGNTEYNHLPNGARIIVLKEGERSFDTYIRLRSGEVVNRSKYPDSYIKDDWRTRKISEE</sequence>
<feature type="signal peptide" evidence="1">
    <location>
        <begin position="1"/>
        <end position="18"/>
    </location>
</feature>
<feature type="chain" id="PRO_5003955215" evidence="1">
    <location>
        <begin position="19"/>
        <end position="335"/>
    </location>
</feature>
<comment type="caution">
    <text evidence="3">The sequence shown here is derived from an EMBL/GenBank/DDBJ whole genome shotgun (WGS) entry which is preliminary data.</text>
</comment>
<dbReference type="PANTHER" id="PTHR32440:SF11">
    <property type="entry name" value="METALLOPHOSPHOESTERASE DOMAIN-CONTAINING PROTEIN"/>
    <property type="match status" value="1"/>
</dbReference>
<dbReference type="STRING" id="1127699.HMPREF9151_00293"/>
<dbReference type="PIRSF" id="PIRSF030250">
    <property type="entry name" value="Ptase_At2g46880"/>
    <property type="match status" value="1"/>
</dbReference>
<dbReference type="RefSeq" id="WP_009163468.1">
    <property type="nucleotide sequence ID" value="NZ_KB291029.1"/>
</dbReference>
<proteinExistence type="predicted"/>